<name>A0ACD3YXB0_FUSSC</name>
<sequence length="454" mass="49114">MTTDSNLTAEHSAVLVIGAGPVGLLVALRLGQAGIKTVLVEKDAAISELPRAVGYFAASQISLHKAKLYDKIRSEGFMSPGNYWRKATVSNSQGFRKLGEVIARLGLGGNDATGYSIGEGLLNLPQAALSKLILREVLANDHITVYFNQELVSIQDDGISVTATKKNSNNGKEKRFTGSYLVGADGARSQVRSTLNIQFPGHTWPDKLLTTGVLTKNHEEIAYPPQYILDPVNYVVMTPLEKPVLGERTSWRVVIGLGPEDHRPDEVVRSLEVIHAFYDKILPGPRPLDVKVTRSSVFKLHRRLAATLRRARCVLAGDAAHLCNCIEGGVNHMWTLSGLQLHQHSMVVADEDATLELQVKTVKYFKSIERVALGLGLEQKLPTKLRIGPNSPVEEGSDTSAGAIAVAPLTAHVPILAHPQAVDRSLLHAKDANGANLRSVSPDLVPDCMASRIG</sequence>
<dbReference type="EMBL" id="CP090033">
    <property type="protein sequence ID" value="UPK93560.1"/>
    <property type="molecule type" value="Genomic_DNA"/>
</dbReference>
<reference evidence="1" key="1">
    <citation type="submission" date="2021-11" db="EMBL/GenBank/DDBJ databases">
        <title>Fusarium solani-melongenae Genome sequencing and assembly.</title>
        <authorList>
            <person name="Xie S."/>
            <person name="Huang L."/>
            <person name="Zhang X."/>
        </authorList>
    </citation>
    <scope>NUCLEOTIDE SEQUENCE</scope>
    <source>
        <strain evidence="1">CRI 24-3</strain>
    </source>
</reference>
<dbReference type="Proteomes" id="UP000830768">
    <property type="component" value="Chromosome 4"/>
</dbReference>
<proteinExistence type="predicted"/>
<accession>A0ACD3YXB0</accession>
<evidence type="ECO:0000313" key="1">
    <source>
        <dbReference type="EMBL" id="UPK93560.1"/>
    </source>
</evidence>
<protein>
    <submittedName>
        <fullName evidence="1">Uncharacterized protein</fullName>
    </submittedName>
</protein>
<keyword evidence="2" id="KW-1185">Reference proteome</keyword>
<gene>
    <name evidence="1" type="ORF">LCI18_004495</name>
</gene>
<organism evidence="1 2">
    <name type="scientific">Fusarium solani subsp. cucurbitae</name>
    <name type="common">Neocosmosporum cucurbitae</name>
    <dbReference type="NCBI Taxonomy" id="2747967"/>
    <lineage>
        <taxon>Eukaryota</taxon>
        <taxon>Fungi</taxon>
        <taxon>Dikarya</taxon>
        <taxon>Ascomycota</taxon>
        <taxon>Pezizomycotina</taxon>
        <taxon>Sordariomycetes</taxon>
        <taxon>Hypocreomycetidae</taxon>
        <taxon>Hypocreales</taxon>
        <taxon>Nectriaceae</taxon>
        <taxon>Fusarium</taxon>
        <taxon>Fusarium solani species complex</taxon>
    </lineage>
</organism>
<evidence type="ECO:0000313" key="2">
    <source>
        <dbReference type="Proteomes" id="UP000830768"/>
    </source>
</evidence>